<dbReference type="PROSITE" id="PS50977">
    <property type="entry name" value="HTH_TETR_2"/>
    <property type="match status" value="1"/>
</dbReference>
<keyword evidence="7" id="KW-1185">Reference proteome</keyword>
<dbReference type="Gene3D" id="1.10.357.10">
    <property type="entry name" value="Tetracycline Repressor, domain 2"/>
    <property type="match status" value="1"/>
</dbReference>
<dbReference type="PANTHER" id="PTHR30055">
    <property type="entry name" value="HTH-TYPE TRANSCRIPTIONAL REGULATOR RUTR"/>
    <property type="match status" value="1"/>
</dbReference>
<feature type="DNA-binding region" description="H-T-H motif" evidence="4">
    <location>
        <begin position="40"/>
        <end position="59"/>
    </location>
</feature>
<dbReference type="FunFam" id="1.10.10.60:FF:000141">
    <property type="entry name" value="TetR family transcriptional regulator"/>
    <property type="match status" value="1"/>
</dbReference>
<evidence type="ECO:0000256" key="2">
    <source>
        <dbReference type="ARBA" id="ARBA00023125"/>
    </source>
</evidence>
<gene>
    <name evidence="6" type="ORF">BJ998_001148</name>
</gene>
<keyword evidence="2 4" id="KW-0238">DNA-binding</keyword>
<evidence type="ECO:0000256" key="1">
    <source>
        <dbReference type="ARBA" id="ARBA00023015"/>
    </source>
</evidence>
<comment type="caution">
    <text evidence="6">The sequence shown here is derived from an EMBL/GenBank/DDBJ whole genome shotgun (WGS) entry which is preliminary data.</text>
</comment>
<protein>
    <submittedName>
        <fullName evidence="6">AcrR family transcriptional regulator</fullName>
    </submittedName>
</protein>
<dbReference type="InterPro" id="IPR001647">
    <property type="entry name" value="HTH_TetR"/>
</dbReference>
<organism evidence="6 7">
    <name type="scientific">Kutzneria kofuensis</name>
    <dbReference type="NCBI Taxonomy" id="103725"/>
    <lineage>
        <taxon>Bacteria</taxon>
        <taxon>Bacillati</taxon>
        <taxon>Actinomycetota</taxon>
        <taxon>Actinomycetes</taxon>
        <taxon>Pseudonocardiales</taxon>
        <taxon>Pseudonocardiaceae</taxon>
        <taxon>Kutzneria</taxon>
    </lineage>
</organism>
<dbReference type="InterPro" id="IPR050109">
    <property type="entry name" value="HTH-type_TetR-like_transc_reg"/>
</dbReference>
<evidence type="ECO:0000313" key="7">
    <source>
        <dbReference type="Proteomes" id="UP000585638"/>
    </source>
</evidence>
<evidence type="ECO:0000256" key="4">
    <source>
        <dbReference type="PROSITE-ProRule" id="PRU00335"/>
    </source>
</evidence>
<dbReference type="InterPro" id="IPR009057">
    <property type="entry name" value="Homeodomain-like_sf"/>
</dbReference>
<sequence>MSDDMTSPHRRTLLRRDERRSQLIRAATTAFARAGFAATSLDDVAQQAGVTKVLIYRHFASKAELYLGVLTDVRDRVRSAVGSADGYNSDTVRAFAQAACDDPDGFRLLFRHAAREDQFSAYADELFRDATRIAMGHLRGRVEPAARRRWLADLLPRITIEVTLSWLDADRPIEVDELSRTIRAALAALTHSHD</sequence>
<dbReference type="GO" id="GO:0003700">
    <property type="term" value="F:DNA-binding transcription factor activity"/>
    <property type="evidence" value="ECO:0007669"/>
    <property type="project" value="TreeGrafter"/>
</dbReference>
<dbReference type="PRINTS" id="PR00455">
    <property type="entry name" value="HTHTETR"/>
</dbReference>
<dbReference type="GO" id="GO:0045892">
    <property type="term" value="P:negative regulation of DNA-templated transcription"/>
    <property type="evidence" value="ECO:0007669"/>
    <property type="project" value="UniProtKB-ARBA"/>
</dbReference>
<proteinExistence type="predicted"/>
<evidence type="ECO:0000313" key="6">
    <source>
        <dbReference type="EMBL" id="MBB5889952.1"/>
    </source>
</evidence>
<reference evidence="6 7" key="1">
    <citation type="submission" date="2020-08" db="EMBL/GenBank/DDBJ databases">
        <title>Sequencing the genomes of 1000 actinobacteria strains.</title>
        <authorList>
            <person name="Klenk H.-P."/>
        </authorList>
    </citation>
    <scope>NUCLEOTIDE SEQUENCE [LARGE SCALE GENOMIC DNA]</scope>
    <source>
        <strain evidence="6 7">DSM 43851</strain>
    </source>
</reference>
<dbReference type="PANTHER" id="PTHR30055:SF160">
    <property type="entry name" value="TRANSCRIPTIONAL REGULATORY PROTEIN (PROBABLY ASNC-FAMILY)-RELATED"/>
    <property type="match status" value="1"/>
</dbReference>
<accession>A0A7W9KCA5</accession>
<dbReference type="SUPFAM" id="SSF46689">
    <property type="entry name" value="Homeodomain-like"/>
    <property type="match status" value="1"/>
</dbReference>
<name>A0A7W9KCA5_9PSEU</name>
<evidence type="ECO:0000259" key="5">
    <source>
        <dbReference type="PROSITE" id="PS50977"/>
    </source>
</evidence>
<keyword evidence="3" id="KW-0804">Transcription</keyword>
<dbReference type="GO" id="GO:0000976">
    <property type="term" value="F:transcription cis-regulatory region binding"/>
    <property type="evidence" value="ECO:0007669"/>
    <property type="project" value="TreeGrafter"/>
</dbReference>
<dbReference type="Pfam" id="PF00440">
    <property type="entry name" value="TetR_N"/>
    <property type="match status" value="1"/>
</dbReference>
<dbReference type="RefSeq" id="WP_184859114.1">
    <property type="nucleotide sequence ID" value="NZ_BAAAWY010000008.1"/>
</dbReference>
<keyword evidence="1" id="KW-0805">Transcription regulation</keyword>
<feature type="domain" description="HTH tetR-type" evidence="5">
    <location>
        <begin position="17"/>
        <end position="77"/>
    </location>
</feature>
<dbReference type="AlphaFoldDB" id="A0A7W9KCA5"/>
<dbReference type="EMBL" id="JACHIR010000001">
    <property type="protein sequence ID" value="MBB5889952.1"/>
    <property type="molecule type" value="Genomic_DNA"/>
</dbReference>
<evidence type="ECO:0000256" key="3">
    <source>
        <dbReference type="ARBA" id="ARBA00023163"/>
    </source>
</evidence>
<dbReference type="Proteomes" id="UP000585638">
    <property type="component" value="Unassembled WGS sequence"/>
</dbReference>